<dbReference type="InterPro" id="IPR023153">
    <property type="entry name" value="DarP_sf"/>
</dbReference>
<dbReference type="Pfam" id="PF04751">
    <property type="entry name" value="DarP"/>
    <property type="match status" value="1"/>
</dbReference>
<gene>
    <name evidence="2" type="ORF">ANE_LOCUS21274</name>
</gene>
<feature type="region of interest" description="Disordered" evidence="1">
    <location>
        <begin position="178"/>
        <end position="199"/>
    </location>
</feature>
<evidence type="ECO:0000313" key="3">
    <source>
        <dbReference type="Proteomes" id="UP000489600"/>
    </source>
</evidence>
<feature type="compositionally biased region" description="Acidic residues" evidence="1">
    <location>
        <begin position="181"/>
        <end position="199"/>
    </location>
</feature>
<dbReference type="OrthoDB" id="1932188at2759"/>
<organism evidence="2 3">
    <name type="scientific">Arabis nemorensis</name>
    <dbReference type="NCBI Taxonomy" id="586526"/>
    <lineage>
        <taxon>Eukaryota</taxon>
        <taxon>Viridiplantae</taxon>
        <taxon>Streptophyta</taxon>
        <taxon>Embryophyta</taxon>
        <taxon>Tracheophyta</taxon>
        <taxon>Spermatophyta</taxon>
        <taxon>Magnoliopsida</taxon>
        <taxon>eudicotyledons</taxon>
        <taxon>Gunneridae</taxon>
        <taxon>Pentapetalae</taxon>
        <taxon>rosids</taxon>
        <taxon>malvids</taxon>
        <taxon>Brassicales</taxon>
        <taxon>Brassicaceae</taxon>
        <taxon>Arabideae</taxon>
        <taxon>Arabis</taxon>
    </lineage>
</organism>
<proteinExistence type="predicted"/>
<name>A0A565CAV0_9BRAS</name>
<dbReference type="InterPro" id="IPR006839">
    <property type="entry name" value="DarP"/>
</dbReference>
<dbReference type="Proteomes" id="UP000489600">
    <property type="component" value="Unassembled WGS sequence"/>
</dbReference>
<accession>A0A565CAV0</accession>
<evidence type="ECO:0000256" key="1">
    <source>
        <dbReference type="SAM" id="MobiDB-lite"/>
    </source>
</evidence>
<comment type="caution">
    <text evidence="2">The sequence shown here is derived from an EMBL/GenBank/DDBJ whole genome shotgun (WGS) entry which is preliminary data.</text>
</comment>
<dbReference type="Gene3D" id="1.10.60.30">
    <property type="entry name" value="PSPTO4464-like domains"/>
    <property type="match status" value="1"/>
</dbReference>
<evidence type="ECO:0000313" key="2">
    <source>
        <dbReference type="EMBL" id="VVB10830.1"/>
    </source>
</evidence>
<dbReference type="AlphaFoldDB" id="A0A565CAV0"/>
<keyword evidence="3" id="KW-1185">Reference proteome</keyword>
<dbReference type="CDD" id="cd16331">
    <property type="entry name" value="YjgA-like"/>
    <property type="match status" value="1"/>
</dbReference>
<dbReference type="EMBL" id="CABITT030000007">
    <property type="protein sequence ID" value="VVB10830.1"/>
    <property type="molecule type" value="Genomic_DNA"/>
</dbReference>
<dbReference type="PANTHER" id="PTHR36898:SF1">
    <property type="entry name" value="OS04G0250700 PROTEIN"/>
    <property type="match status" value="1"/>
</dbReference>
<dbReference type="SUPFAM" id="SSF158710">
    <property type="entry name" value="PSPTO4464-like"/>
    <property type="match status" value="1"/>
</dbReference>
<protein>
    <submittedName>
        <fullName evidence="2">Uncharacterized protein</fullName>
    </submittedName>
</protein>
<reference evidence="2" key="1">
    <citation type="submission" date="2019-07" db="EMBL/GenBank/DDBJ databases">
        <authorList>
            <person name="Dittberner H."/>
        </authorList>
    </citation>
    <scope>NUCLEOTIDE SEQUENCE [LARGE SCALE GENOMIC DNA]</scope>
</reference>
<feature type="region of interest" description="Disordered" evidence="1">
    <location>
        <begin position="48"/>
        <end position="89"/>
    </location>
</feature>
<dbReference type="PANTHER" id="PTHR36898">
    <property type="entry name" value="OSJNBB0026I12.6 PROTEIN"/>
    <property type="match status" value="1"/>
</dbReference>
<sequence>MARLIIRPMRQLSPHFCNLRHLSSKKLPQPPSSILTPLLFPSFSTAISPRKQRRPPSPEGLSPAVAADNDEAESDDTVRSRNQRKRDARRAVRWGMELASFSSDQIKRILRAASLGEEVYDALLLAKKLGPDVREGKRRHFNYIGKLLRDVEPDLMDTLIHATKQGDHTKLQALISSAKDDADEDDIETESEDEVEMSEEEEEYMATAARWFDGLTSQNVEITKEVYSLQSVDFDRQELRKLVREVQLVHEQRKGGISQEKQKEVESALVTAEKSLNRFLCSMAKQMLSAETDLYL</sequence>